<reference evidence="1 2" key="1">
    <citation type="submission" date="2018-10" db="EMBL/GenBank/DDBJ databases">
        <title>Genome assembly for a Yunnan-Guizhou Plateau 3E fish, Anabarilius grahami (Regan), and its evolutionary and genetic applications.</title>
        <authorList>
            <person name="Jiang W."/>
        </authorList>
    </citation>
    <scope>NUCLEOTIDE SEQUENCE [LARGE SCALE GENOMIC DNA]</scope>
    <source>
        <strain evidence="1">AG-KIZ</strain>
        <tissue evidence="1">Muscle</tissue>
    </source>
</reference>
<accession>A0A3N0YJQ3</accession>
<protein>
    <submittedName>
        <fullName evidence="1">Uncharacterized protein</fullName>
    </submittedName>
</protein>
<proteinExistence type="predicted"/>
<organism evidence="1 2">
    <name type="scientific">Anabarilius grahami</name>
    <name type="common">Kanglang fish</name>
    <name type="synonym">Barilius grahami</name>
    <dbReference type="NCBI Taxonomy" id="495550"/>
    <lineage>
        <taxon>Eukaryota</taxon>
        <taxon>Metazoa</taxon>
        <taxon>Chordata</taxon>
        <taxon>Craniata</taxon>
        <taxon>Vertebrata</taxon>
        <taxon>Euteleostomi</taxon>
        <taxon>Actinopterygii</taxon>
        <taxon>Neopterygii</taxon>
        <taxon>Teleostei</taxon>
        <taxon>Ostariophysi</taxon>
        <taxon>Cypriniformes</taxon>
        <taxon>Xenocyprididae</taxon>
        <taxon>Xenocypridinae</taxon>
        <taxon>Xenocypridinae incertae sedis</taxon>
        <taxon>Anabarilius</taxon>
    </lineage>
</organism>
<comment type="caution">
    <text evidence="1">The sequence shown here is derived from an EMBL/GenBank/DDBJ whole genome shotgun (WGS) entry which is preliminary data.</text>
</comment>
<keyword evidence="2" id="KW-1185">Reference proteome</keyword>
<dbReference type="AlphaFoldDB" id="A0A3N0YJQ3"/>
<gene>
    <name evidence="1" type="ORF">DPX16_18525</name>
</gene>
<dbReference type="Proteomes" id="UP000281406">
    <property type="component" value="Unassembled WGS sequence"/>
</dbReference>
<sequence length="185" mass="20879">MENPVSSFCFALPPVTVSVELISFQDVASTVSFLLHRRKNTSPVLTLSLHSCSRRTDRALSRAQKRERARARESALLVCVIQRNSAYSAFTNRYRIVIKSMQFAMCVCLKYFHTSEADIVSAAAAVVSVPKFCQLRHVRYRSLVSGVFLRVRVQVHELGIGSDTEKPRTLNCEQDITADKGNHRF</sequence>
<name>A0A3N0YJQ3_ANAGA</name>
<dbReference type="EMBL" id="RJVU01040995">
    <property type="protein sequence ID" value="ROL46130.1"/>
    <property type="molecule type" value="Genomic_DNA"/>
</dbReference>
<evidence type="ECO:0000313" key="1">
    <source>
        <dbReference type="EMBL" id="ROL46130.1"/>
    </source>
</evidence>
<evidence type="ECO:0000313" key="2">
    <source>
        <dbReference type="Proteomes" id="UP000281406"/>
    </source>
</evidence>